<comment type="similarity">
    <text evidence="2">Belongs to the peptidase S54 family.</text>
</comment>
<keyword evidence="3 7" id="KW-0812">Transmembrane</keyword>
<dbReference type="InterPro" id="IPR022764">
    <property type="entry name" value="Peptidase_S54_rhomboid_dom"/>
</dbReference>
<dbReference type="Gene3D" id="1.20.1540.10">
    <property type="entry name" value="Rhomboid-like"/>
    <property type="match status" value="1"/>
</dbReference>
<comment type="caution">
    <text evidence="9">The sequence shown here is derived from an EMBL/GenBank/DDBJ whole genome shotgun (WGS) entry which is preliminary data.</text>
</comment>
<feature type="domain" description="Peptidase S54 rhomboid" evidence="8">
    <location>
        <begin position="61"/>
        <end position="206"/>
    </location>
</feature>
<dbReference type="AlphaFoldDB" id="A0A7C3MC88"/>
<evidence type="ECO:0000256" key="3">
    <source>
        <dbReference type="ARBA" id="ARBA00022692"/>
    </source>
</evidence>
<dbReference type="Pfam" id="PF01694">
    <property type="entry name" value="Rhomboid"/>
    <property type="match status" value="1"/>
</dbReference>
<dbReference type="GO" id="GO:0016020">
    <property type="term" value="C:membrane"/>
    <property type="evidence" value="ECO:0007669"/>
    <property type="project" value="UniProtKB-SubCell"/>
</dbReference>
<name>A0A7C3MC88_ARCFL</name>
<feature type="transmembrane region" description="Helical" evidence="7">
    <location>
        <begin position="125"/>
        <end position="146"/>
    </location>
</feature>
<keyword evidence="5 7" id="KW-1133">Transmembrane helix</keyword>
<dbReference type="PANTHER" id="PTHR43731:SF14">
    <property type="entry name" value="PRESENILIN-ASSOCIATED RHOMBOID-LIKE PROTEIN, MITOCHONDRIAL"/>
    <property type="match status" value="1"/>
</dbReference>
<keyword evidence="9" id="KW-0645">Protease</keyword>
<reference evidence="9" key="1">
    <citation type="journal article" date="2020" name="mSystems">
        <title>Genome- and Community-Level Interaction Insights into Carbon Utilization and Element Cycling Functions of Hydrothermarchaeota in Hydrothermal Sediment.</title>
        <authorList>
            <person name="Zhou Z."/>
            <person name="Liu Y."/>
            <person name="Xu W."/>
            <person name="Pan J."/>
            <person name="Luo Z.H."/>
            <person name="Li M."/>
        </authorList>
    </citation>
    <scope>NUCLEOTIDE SEQUENCE [LARGE SCALE GENOMIC DNA]</scope>
    <source>
        <strain evidence="9">SpSt-87</strain>
    </source>
</reference>
<feature type="transmembrane region" description="Helical" evidence="7">
    <location>
        <begin position="153"/>
        <end position="173"/>
    </location>
</feature>
<dbReference type="InterPro" id="IPR050925">
    <property type="entry name" value="Rhomboid_protease_S54"/>
</dbReference>
<evidence type="ECO:0000256" key="5">
    <source>
        <dbReference type="ARBA" id="ARBA00022989"/>
    </source>
</evidence>
<accession>A0A7C3MC88</accession>
<dbReference type="EMBL" id="DTLB01000051">
    <property type="protein sequence ID" value="HFW33039.1"/>
    <property type="molecule type" value="Genomic_DNA"/>
</dbReference>
<proteinExistence type="inferred from homology"/>
<feature type="transmembrane region" description="Helical" evidence="7">
    <location>
        <begin position="20"/>
        <end position="43"/>
    </location>
</feature>
<dbReference type="GO" id="GO:0004252">
    <property type="term" value="F:serine-type endopeptidase activity"/>
    <property type="evidence" value="ECO:0007669"/>
    <property type="project" value="InterPro"/>
</dbReference>
<sequence>MTPLHFFVEPDIVVYKRKGLLPYGANNVVLFICLLFFLGSIFAPYHAVSLFALHPAEFLEKPWQIITSIFLHVELWHFFINSFVLLFFGAELERLLGERGYLKVFFASGIAGNFAYIAYAYATESFIPALGASGAIFGVMGCLAMIAPGIKIIIFPIPIPIGIRLALLIFALYDLGMLMLTTAHVFGTGVAYIAHLTGLATGLLIGDRLRFRRVYA</sequence>
<evidence type="ECO:0000256" key="7">
    <source>
        <dbReference type="SAM" id="Phobius"/>
    </source>
</evidence>
<protein>
    <submittedName>
        <fullName evidence="9">Rhomboid family intramembrane serine protease</fullName>
    </submittedName>
</protein>
<feature type="transmembrane region" description="Helical" evidence="7">
    <location>
        <begin position="63"/>
        <end position="88"/>
    </location>
</feature>
<comment type="subcellular location">
    <subcellularLocation>
        <location evidence="1">Membrane</location>
        <topology evidence="1">Multi-pass membrane protein</topology>
    </subcellularLocation>
</comment>
<gene>
    <name evidence="9" type="ORF">ENW66_08870</name>
</gene>
<dbReference type="PANTHER" id="PTHR43731">
    <property type="entry name" value="RHOMBOID PROTEASE"/>
    <property type="match status" value="1"/>
</dbReference>
<organism evidence="9">
    <name type="scientific">Archaeoglobus fulgidus</name>
    <dbReference type="NCBI Taxonomy" id="2234"/>
    <lineage>
        <taxon>Archaea</taxon>
        <taxon>Methanobacteriati</taxon>
        <taxon>Methanobacteriota</taxon>
        <taxon>Archaeoglobi</taxon>
        <taxon>Archaeoglobales</taxon>
        <taxon>Archaeoglobaceae</taxon>
        <taxon>Archaeoglobus</taxon>
    </lineage>
</organism>
<keyword evidence="6 7" id="KW-0472">Membrane</keyword>
<dbReference type="InterPro" id="IPR035952">
    <property type="entry name" value="Rhomboid-like_sf"/>
</dbReference>
<evidence type="ECO:0000256" key="4">
    <source>
        <dbReference type="ARBA" id="ARBA00022801"/>
    </source>
</evidence>
<feature type="transmembrane region" description="Helical" evidence="7">
    <location>
        <begin position="100"/>
        <end position="119"/>
    </location>
</feature>
<dbReference type="SMART" id="SM01160">
    <property type="entry name" value="DUF1751"/>
    <property type="match status" value="1"/>
</dbReference>
<evidence type="ECO:0000256" key="6">
    <source>
        <dbReference type="ARBA" id="ARBA00023136"/>
    </source>
</evidence>
<evidence type="ECO:0000259" key="8">
    <source>
        <dbReference type="Pfam" id="PF01694"/>
    </source>
</evidence>
<evidence type="ECO:0000256" key="2">
    <source>
        <dbReference type="ARBA" id="ARBA00009045"/>
    </source>
</evidence>
<feature type="transmembrane region" description="Helical" evidence="7">
    <location>
        <begin position="185"/>
        <end position="205"/>
    </location>
</feature>
<dbReference type="GO" id="GO:0006508">
    <property type="term" value="P:proteolysis"/>
    <property type="evidence" value="ECO:0007669"/>
    <property type="project" value="UniProtKB-KW"/>
</dbReference>
<keyword evidence="4" id="KW-0378">Hydrolase</keyword>
<dbReference type="SUPFAM" id="SSF144091">
    <property type="entry name" value="Rhomboid-like"/>
    <property type="match status" value="1"/>
</dbReference>
<evidence type="ECO:0000256" key="1">
    <source>
        <dbReference type="ARBA" id="ARBA00004141"/>
    </source>
</evidence>
<evidence type="ECO:0000313" key="9">
    <source>
        <dbReference type="EMBL" id="HFW33039.1"/>
    </source>
</evidence>